<protein>
    <submittedName>
        <fullName evidence="2">Uncharacterized protein</fullName>
    </submittedName>
</protein>
<comment type="caution">
    <text evidence="2">The sequence shown here is derived from an EMBL/GenBank/DDBJ whole genome shotgun (WGS) entry which is preliminary data.</text>
</comment>
<accession>A0A4Y2BNI5</accession>
<evidence type="ECO:0000313" key="3">
    <source>
        <dbReference type="Proteomes" id="UP000499080"/>
    </source>
</evidence>
<dbReference type="Proteomes" id="UP000499080">
    <property type="component" value="Unassembled WGS sequence"/>
</dbReference>
<dbReference type="AlphaFoldDB" id="A0A4Y2BNI5"/>
<sequence>MHSWMPLFWPNGSKFDVYLWATSRSRVPIDGAAIASDVRESSCREQERRRGGTNDVGFVSQDQKHEMKRCDDLKDDIR</sequence>
<reference evidence="2 3" key="1">
    <citation type="journal article" date="2019" name="Sci. Rep.">
        <title>Orb-weaving spider Araneus ventricosus genome elucidates the spidroin gene catalogue.</title>
        <authorList>
            <person name="Kono N."/>
            <person name="Nakamura H."/>
            <person name="Ohtoshi R."/>
            <person name="Moran D.A.P."/>
            <person name="Shinohara A."/>
            <person name="Yoshida Y."/>
            <person name="Fujiwara M."/>
            <person name="Mori M."/>
            <person name="Tomita M."/>
            <person name="Arakawa K."/>
        </authorList>
    </citation>
    <scope>NUCLEOTIDE SEQUENCE [LARGE SCALE GENOMIC DNA]</scope>
</reference>
<organism evidence="2 3">
    <name type="scientific">Araneus ventricosus</name>
    <name type="common">Orbweaver spider</name>
    <name type="synonym">Epeira ventricosa</name>
    <dbReference type="NCBI Taxonomy" id="182803"/>
    <lineage>
        <taxon>Eukaryota</taxon>
        <taxon>Metazoa</taxon>
        <taxon>Ecdysozoa</taxon>
        <taxon>Arthropoda</taxon>
        <taxon>Chelicerata</taxon>
        <taxon>Arachnida</taxon>
        <taxon>Araneae</taxon>
        <taxon>Araneomorphae</taxon>
        <taxon>Entelegynae</taxon>
        <taxon>Araneoidea</taxon>
        <taxon>Araneidae</taxon>
        <taxon>Araneus</taxon>
    </lineage>
</organism>
<feature type="compositionally biased region" description="Basic and acidic residues" evidence="1">
    <location>
        <begin position="62"/>
        <end position="78"/>
    </location>
</feature>
<dbReference type="EMBL" id="BGPR01000094">
    <property type="protein sequence ID" value="GBL93503.1"/>
    <property type="molecule type" value="Genomic_DNA"/>
</dbReference>
<feature type="region of interest" description="Disordered" evidence="1">
    <location>
        <begin position="42"/>
        <end position="78"/>
    </location>
</feature>
<name>A0A4Y2BNI5_ARAVE</name>
<gene>
    <name evidence="2" type="ORF">AVEN_59697_1</name>
</gene>
<keyword evidence="3" id="KW-1185">Reference proteome</keyword>
<feature type="compositionally biased region" description="Basic and acidic residues" evidence="1">
    <location>
        <begin position="42"/>
        <end position="52"/>
    </location>
</feature>
<proteinExistence type="predicted"/>
<evidence type="ECO:0000256" key="1">
    <source>
        <dbReference type="SAM" id="MobiDB-lite"/>
    </source>
</evidence>
<evidence type="ECO:0000313" key="2">
    <source>
        <dbReference type="EMBL" id="GBL93503.1"/>
    </source>
</evidence>